<comment type="caution">
    <text evidence="1">The sequence shown here is derived from an EMBL/GenBank/DDBJ whole genome shotgun (WGS) entry which is preliminary data.</text>
</comment>
<dbReference type="EMBL" id="JALIEA010000016">
    <property type="protein sequence ID" value="MCJ7859031.1"/>
    <property type="molecule type" value="Genomic_DNA"/>
</dbReference>
<dbReference type="Gene3D" id="3.30.530.20">
    <property type="match status" value="1"/>
</dbReference>
<dbReference type="InterPro" id="IPR023393">
    <property type="entry name" value="START-like_dom_sf"/>
</dbReference>
<name>A0A9X2AZF4_9CORY</name>
<gene>
    <name evidence="1" type="ORF">MUN33_09965</name>
</gene>
<sequence>MTTPLISTTRTINATPAAVWAAVSDLSAIGDRSPQCKKMLVLGGPPGVGTTTLNLNRQGLLFWPTWSKITRWSPESILEWRVPINGTHWRFALTDNGDGTTTLTESRTVNGDTTVVSRAMVAVALGGTEDFEARLRAGMEQTVAAIAATAERTG</sequence>
<dbReference type="Proteomes" id="UP001139207">
    <property type="component" value="Unassembled WGS sequence"/>
</dbReference>
<dbReference type="InterPro" id="IPR019587">
    <property type="entry name" value="Polyketide_cyclase/dehydratase"/>
</dbReference>
<accession>A0A9X2AZF4</accession>
<evidence type="ECO:0000313" key="1">
    <source>
        <dbReference type="EMBL" id="MCJ7859031.1"/>
    </source>
</evidence>
<protein>
    <submittedName>
        <fullName evidence="1">SRPBCC family protein</fullName>
    </submittedName>
</protein>
<dbReference type="Pfam" id="PF10604">
    <property type="entry name" value="Polyketide_cyc2"/>
    <property type="match status" value="1"/>
</dbReference>
<dbReference type="SUPFAM" id="SSF55961">
    <property type="entry name" value="Bet v1-like"/>
    <property type="match status" value="1"/>
</dbReference>
<dbReference type="AlphaFoldDB" id="A0A9X2AZF4"/>
<dbReference type="RefSeq" id="WP_244804763.1">
    <property type="nucleotide sequence ID" value="NZ_JALIEA010000016.1"/>
</dbReference>
<organism evidence="1 2">
    <name type="scientific">Corynebacterium kalidii</name>
    <dbReference type="NCBI Taxonomy" id="2931982"/>
    <lineage>
        <taxon>Bacteria</taxon>
        <taxon>Bacillati</taxon>
        <taxon>Actinomycetota</taxon>
        <taxon>Actinomycetes</taxon>
        <taxon>Mycobacteriales</taxon>
        <taxon>Corynebacteriaceae</taxon>
        <taxon>Corynebacterium</taxon>
    </lineage>
</organism>
<proteinExistence type="predicted"/>
<evidence type="ECO:0000313" key="2">
    <source>
        <dbReference type="Proteomes" id="UP001139207"/>
    </source>
</evidence>
<reference evidence="1" key="1">
    <citation type="submission" date="2022-04" db="EMBL/GenBank/DDBJ databases">
        <title>Corynebacterium kalidii LD5P10.</title>
        <authorList>
            <person name="Sun J.Q."/>
        </authorList>
    </citation>
    <scope>NUCLEOTIDE SEQUENCE</scope>
    <source>
        <strain evidence="1">LD5P10</strain>
    </source>
</reference>
<keyword evidence="2" id="KW-1185">Reference proteome</keyword>